<accession>A0AB38Q9D4</accession>
<dbReference type="KEGG" id="lcs:LCBD_1555"/>
<evidence type="ECO:0008006" key="3">
    <source>
        <dbReference type="Google" id="ProtNLM"/>
    </source>
</evidence>
<evidence type="ECO:0000313" key="1">
    <source>
        <dbReference type="EMBL" id="PLC47551.1"/>
    </source>
</evidence>
<dbReference type="EMBL" id="PKQJ01000001">
    <property type="protein sequence ID" value="PLC47551.1"/>
    <property type="molecule type" value="Genomic_DNA"/>
</dbReference>
<name>A0AB38Q9D4_LACPA</name>
<protein>
    <recommendedName>
        <fullName evidence="3">Transposase</fullName>
    </recommendedName>
</protein>
<proteinExistence type="predicted"/>
<dbReference type="AlphaFoldDB" id="A0AB38Q9D4"/>
<comment type="caution">
    <text evidence="1">The sequence shown here is derived from an EMBL/GenBank/DDBJ whole genome shotgun (WGS) entry which is preliminary data.</text>
</comment>
<organism evidence="1 2">
    <name type="scientific">Lacticaseibacillus paracasei</name>
    <name type="common">Lactobacillus paracasei</name>
    <dbReference type="NCBI Taxonomy" id="1597"/>
    <lineage>
        <taxon>Bacteria</taxon>
        <taxon>Bacillati</taxon>
        <taxon>Bacillota</taxon>
        <taxon>Bacilli</taxon>
        <taxon>Lactobacillales</taxon>
        <taxon>Lactobacillaceae</taxon>
        <taxon>Lacticaseibacillus</taxon>
    </lineage>
</organism>
<dbReference type="KEGG" id="lce:LC2W_1520"/>
<dbReference type="Proteomes" id="UP000234512">
    <property type="component" value="Unassembled WGS sequence"/>
</dbReference>
<gene>
    <name evidence="1" type="ORF">C0Q90_00600</name>
</gene>
<reference evidence="1 2" key="1">
    <citation type="journal article" date="2018" name="Genome Announc.">
        <title>Draft Genome Sequence of Lactobacillus paracasei DUP 13076, Which Exhibits Potent Antipathogenic Effects against Salmonella enterica Serovars Enteritidis, Typhimurium, and Heidelberg.</title>
        <authorList>
            <person name="Muyyarikkandy M.S."/>
            <person name="Alqahtani F.H."/>
            <person name="Mandoiu I."/>
            <person name="Amalaradjou M.A."/>
        </authorList>
    </citation>
    <scope>NUCLEOTIDE SEQUENCE [LARGE SCALE GENOMIC DNA]</scope>
    <source>
        <strain evidence="1 2">DUP 13076</strain>
    </source>
</reference>
<evidence type="ECO:0000313" key="2">
    <source>
        <dbReference type="Proteomes" id="UP000234512"/>
    </source>
</evidence>
<sequence length="53" mass="6276">MLLAQLSLRWPRLLRFGTTVFKIALNNLCEGKKEQFSNRTIEKLFLLFVYLSD</sequence>